<feature type="transmembrane region" description="Helical" evidence="1">
    <location>
        <begin position="82"/>
        <end position="105"/>
    </location>
</feature>
<dbReference type="Pfam" id="PF20152">
    <property type="entry name" value="DUF6534"/>
    <property type="match status" value="1"/>
</dbReference>
<feature type="transmembrane region" description="Helical" evidence="1">
    <location>
        <begin position="225"/>
        <end position="244"/>
    </location>
</feature>
<sequence length="303" mass="34105">MSNPIATPWGFILIGFFLSLILFGIIISQVFTYFRNCDKDPLWQKLFVLIVFTLDILSSILAMAWLYWLLIDNWGQIEAFKYGDWLLVADPMVAGILVCMVQCFFAWRIQIIAGKKWLTMVIVFCAFVTMCGGIGSGIMVIFVPSYAALANFKQFASICLISAAVGDIIITTSLTYHLRRYKGNCDATDEVLDRIINLTVQNGLLTSLVAIVDICLYMSTSIPYHMALSFLMPKLYSNTVLSSLNARKYIRRDMTTILDCGGRLVIRGPEVIDLTTDRSPTLTTRPEIFVEVYKISDAKVDTE</sequence>
<feature type="transmembrane region" description="Helical" evidence="1">
    <location>
        <begin position="117"/>
        <end position="143"/>
    </location>
</feature>
<organism evidence="3 4">
    <name type="scientific">Athelia psychrophila</name>
    <dbReference type="NCBI Taxonomy" id="1759441"/>
    <lineage>
        <taxon>Eukaryota</taxon>
        <taxon>Fungi</taxon>
        <taxon>Dikarya</taxon>
        <taxon>Basidiomycota</taxon>
        <taxon>Agaricomycotina</taxon>
        <taxon>Agaricomycetes</taxon>
        <taxon>Agaricomycetidae</taxon>
        <taxon>Atheliales</taxon>
        <taxon>Atheliaceae</taxon>
        <taxon>Athelia</taxon>
    </lineage>
</organism>
<feature type="transmembrane region" description="Helical" evidence="1">
    <location>
        <begin position="199"/>
        <end position="219"/>
    </location>
</feature>
<gene>
    <name evidence="3" type="ORF">FIBSPDRAFT_958154</name>
</gene>
<dbReference type="Proteomes" id="UP000076532">
    <property type="component" value="Unassembled WGS sequence"/>
</dbReference>
<feature type="transmembrane region" description="Helical" evidence="1">
    <location>
        <begin position="155"/>
        <end position="178"/>
    </location>
</feature>
<proteinExistence type="predicted"/>
<keyword evidence="1" id="KW-1133">Transmembrane helix</keyword>
<evidence type="ECO:0000313" key="4">
    <source>
        <dbReference type="Proteomes" id="UP000076532"/>
    </source>
</evidence>
<accession>A0A166EZI6</accession>
<protein>
    <recommendedName>
        <fullName evidence="2">DUF6534 domain-containing protein</fullName>
    </recommendedName>
</protein>
<keyword evidence="4" id="KW-1185">Reference proteome</keyword>
<dbReference type="STRING" id="436010.A0A166EZI6"/>
<keyword evidence="1" id="KW-0472">Membrane</keyword>
<dbReference type="InterPro" id="IPR045339">
    <property type="entry name" value="DUF6534"/>
</dbReference>
<evidence type="ECO:0000259" key="2">
    <source>
        <dbReference type="Pfam" id="PF20152"/>
    </source>
</evidence>
<evidence type="ECO:0000256" key="1">
    <source>
        <dbReference type="SAM" id="Phobius"/>
    </source>
</evidence>
<reference evidence="3 4" key="1">
    <citation type="journal article" date="2016" name="Mol. Biol. Evol.">
        <title>Comparative Genomics of Early-Diverging Mushroom-Forming Fungi Provides Insights into the Origins of Lignocellulose Decay Capabilities.</title>
        <authorList>
            <person name="Nagy L.G."/>
            <person name="Riley R."/>
            <person name="Tritt A."/>
            <person name="Adam C."/>
            <person name="Daum C."/>
            <person name="Floudas D."/>
            <person name="Sun H."/>
            <person name="Yadav J.S."/>
            <person name="Pangilinan J."/>
            <person name="Larsson K.H."/>
            <person name="Matsuura K."/>
            <person name="Barry K."/>
            <person name="Labutti K."/>
            <person name="Kuo R."/>
            <person name="Ohm R.A."/>
            <person name="Bhattacharya S.S."/>
            <person name="Shirouzu T."/>
            <person name="Yoshinaga Y."/>
            <person name="Martin F.M."/>
            <person name="Grigoriev I.V."/>
            <person name="Hibbett D.S."/>
        </authorList>
    </citation>
    <scope>NUCLEOTIDE SEQUENCE [LARGE SCALE GENOMIC DNA]</scope>
    <source>
        <strain evidence="3 4">CBS 109695</strain>
    </source>
</reference>
<feature type="domain" description="DUF6534" evidence="2">
    <location>
        <begin position="163"/>
        <end position="249"/>
    </location>
</feature>
<feature type="transmembrane region" description="Helical" evidence="1">
    <location>
        <begin position="46"/>
        <end position="70"/>
    </location>
</feature>
<dbReference type="PANTHER" id="PTHR40465">
    <property type="entry name" value="CHROMOSOME 1, WHOLE GENOME SHOTGUN SEQUENCE"/>
    <property type="match status" value="1"/>
</dbReference>
<evidence type="ECO:0000313" key="3">
    <source>
        <dbReference type="EMBL" id="KZP16281.1"/>
    </source>
</evidence>
<feature type="transmembrane region" description="Helical" evidence="1">
    <location>
        <begin position="12"/>
        <end position="34"/>
    </location>
</feature>
<dbReference type="PANTHER" id="PTHR40465:SF1">
    <property type="entry name" value="DUF6534 DOMAIN-CONTAINING PROTEIN"/>
    <property type="match status" value="1"/>
</dbReference>
<keyword evidence="1" id="KW-0812">Transmembrane</keyword>
<dbReference type="OrthoDB" id="3265526at2759"/>
<dbReference type="AlphaFoldDB" id="A0A166EZI6"/>
<dbReference type="EMBL" id="KV417595">
    <property type="protein sequence ID" value="KZP16281.1"/>
    <property type="molecule type" value="Genomic_DNA"/>
</dbReference>
<name>A0A166EZI6_9AGAM</name>